<dbReference type="EMBL" id="NTFH01000004">
    <property type="protein sequence ID" value="PHQ16481.1"/>
    <property type="molecule type" value="Genomic_DNA"/>
</dbReference>
<protein>
    <submittedName>
        <fullName evidence="1">Uncharacterized protein</fullName>
    </submittedName>
</protein>
<keyword evidence="2" id="KW-1185">Reference proteome</keyword>
<gene>
    <name evidence="1" type="ORF">CLH61_05285</name>
</gene>
<sequence>MNIDIRVAGTGEDLQKRLRLASGLLLAHKIRSTVRDWDGTRCDCVVVTGDDLFGQRVRAYAALKQIPVLTITRANDTFDPATNTIGDGAPLNLYVRAFLAILQAGDALSRARAPVASGEDRIGLLALSRALADREGDLLAMVDGIEVHILQSSGHVAARSQQDLEQAKDQLGSPGWQFRDSNGKPCDSCYFESLDIFMIRAGIRYGGMLPAFPVAEYRLGCWPDLGTAPDLVDPLRIASLVAKGHRSLDELAGLTGIDQSQVSGILWGFRAASLLVPEGRRDTLASRPESKARMPYANVFQKLASRFGLFQKSW</sequence>
<proteinExistence type="predicted"/>
<reference evidence="1 2" key="1">
    <citation type="submission" date="2017-09" db="EMBL/GenBank/DDBJ databases">
        <title>The draft genome sequences of Marinobacter sp. PWS21.</title>
        <authorList>
            <person name="Cao J."/>
        </authorList>
    </citation>
    <scope>NUCLEOTIDE SEQUENCE [LARGE SCALE GENOMIC DNA]</scope>
    <source>
        <strain evidence="1 2">PWS21</strain>
    </source>
</reference>
<organism evidence="1 2">
    <name type="scientific">Marinobacter profundi</name>
    <dbReference type="NCBI Taxonomy" id="2666256"/>
    <lineage>
        <taxon>Bacteria</taxon>
        <taxon>Pseudomonadati</taxon>
        <taxon>Pseudomonadota</taxon>
        <taxon>Gammaproteobacteria</taxon>
        <taxon>Pseudomonadales</taxon>
        <taxon>Marinobacteraceae</taxon>
        <taxon>Marinobacter</taxon>
    </lineage>
</organism>
<evidence type="ECO:0000313" key="2">
    <source>
        <dbReference type="Proteomes" id="UP000231409"/>
    </source>
</evidence>
<dbReference type="Proteomes" id="UP000231409">
    <property type="component" value="Unassembled WGS sequence"/>
</dbReference>
<dbReference type="AlphaFoldDB" id="A0A2G1UPN7"/>
<comment type="caution">
    <text evidence="1">The sequence shown here is derived from an EMBL/GenBank/DDBJ whole genome shotgun (WGS) entry which is preliminary data.</text>
</comment>
<name>A0A2G1UPN7_9GAMM</name>
<evidence type="ECO:0000313" key="1">
    <source>
        <dbReference type="EMBL" id="PHQ16481.1"/>
    </source>
</evidence>
<dbReference type="RefSeq" id="WP_099613642.1">
    <property type="nucleotide sequence ID" value="NZ_KZ319368.1"/>
</dbReference>
<accession>A0A2G1UPN7</accession>